<dbReference type="Proteomes" id="UP000626697">
    <property type="component" value="Unassembled WGS sequence"/>
</dbReference>
<keyword evidence="2" id="KW-1185">Reference proteome</keyword>
<protein>
    <recommendedName>
        <fullName evidence="3">Phenylalanyl-tRNA synthetase subunit beta</fullName>
    </recommendedName>
</protein>
<dbReference type="EMBL" id="JACJHX010000005">
    <property type="protein sequence ID" value="MBA9026965.1"/>
    <property type="molecule type" value="Genomic_DNA"/>
</dbReference>
<dbReference type="RefSeq" id="WP_182502630.1">
    <property type="nucleotide sequence ID" value="NZ_JACJHX010000005.1"/>
</dbReference>
<gene>
    <name evidence="1" type="ORF">HNP81_002250</name>
</gene>
<sequence length="141" mass="15726">MKKFLIFIVVLVVFVGVGGYAIYYYGTNLASQKLMDAVSTELENSGQTEKVKQFIENDSELKKFVEEAASVDDSSLPFTTKEEATRVLVKKIGVTKLLDIKAQAQEGTLSKEEVLADLQGKLSEEELLALKVIAYKELYHK</sequence>
<name>A0ABR6CPL2_9BACI</name>
<reference evidence="1 2" key="1">
    <citation type="submission" date="2020-08" db="EMBL/GenBank/DDBJ databases">
        <title>Genomic Encyclopedia of Type Strains, Phase IV (KMG-IV): sequencing the most valuable type-strain genomes for metagenomic binning, comparative biology and taxonomic classification.</title>
        <authorList>
            <person name="Goeker M."/>
        </authorList>
    </citation>
    <scope>NUCLEOTIDE SEQUENCE [LARGE SCALE GENOMIC DNA]</scope>
    <source>
        <strain evidence="1 2">DSM 105481</strain>
    </source>
</reference>
<accession>A0ABR6CPL2</accession>
<evidence type="ECO:0000313" key="1">
    <source>
        <dbReference type="EMBL" id="MBA9026965.1"/>
    </source>
</evidence>
<proteinExistence type="predicted"/>
<organism evidence="1 2">
    <name type="scientific">Peribacillus huizhouensis</name>
    <dbReference type="NCBI Taxonomy" id="1501239"/>
    <lineage>
        <taxon>Bacteria</taxon>
        <taxon>Bacillati</taxon>
        <taxon>Bacillota</taxon>
        <taxon>Bacilli</taxon>
        <taxon>Bacillales</taxon>
        <taxon>Bacillaceae</taxon>
        <taxon>Peribacillus</taxon>
    </lineage>
</organism>
<comment type="caution">
    <text evidence="1">The sequence shown here is derived from an EMBL/GenBank/DDBJ whole genome shotgun (WGS) entry which is preliminary data.</text>
</comment>
<evidence type="ECO:0008006" key="3">
    <source>
        <dbReference type="Google" id="ProtNLM"/>
    </source>
</evidence>
<evidence type="ECO:0000313" key="2">
    <source>
        <dbReference type="Proteomes" id="UP000626697"/>
    </source>
</evidence>